<dbReference type="EMBL" id="FZPD01000005">
    <property type="protein sequence ID" value="SNT28785.1"/>
    <property type="molecule type" value="Genomic_DNA"/>
</dbReference>
<sequence>MDFFVVSCLIVALTLLIYLLSPYIIYIFRTLDLKKLYLKFYDPLDESQNHSRFREFLEFQISADRLSHYVGIEILNRRRFRKKEKQLKSYRGELLELKLNLVKRNRLFFLNQCQKSLDELNYELHFIQFKYYDKLYDSIRSLVASQDHSSPTRDELLSKLKYPNKFEFSNHKFHEQLFDLIYNKYFDFIKAVAQVLGWIDCQNDLFHFDNNVPKQQIIRLAAISQYILEDNGVLELKTKDHQMRGESIMILFNWKYDYTGPSNKKFQQFGEIISSTNRDKLDKVFDSIN</sequence>
<organism evidence="2 3">
    <name type="scientific">Ekhidna lutea</name>
    <dbReference type="NCBI Taxonomy" id="447679"/>
    <lineage>
        <taxon>Bacteria</taxon>
        <taxon>Pseudomonadati</taxon>
        <taxon>Bacteroidota</taxon>
        <taxon>Cytophagia</taxon>
        <taxon>Cytophagales</taxon>
        <taxon>Reichenbachiellaceae</taxon>
        <taxon>Ekhidna</taxon>
    </lineage>
</organism>
<proteinExistence type="predicted"/>
<evidence type="ECO:0000313" key="3">
    <source>
        <dbReference type="Proteomes" id="UP000198393"/>
    </source>
</evidence>
<protein>
    <submittedName>
        <fullName evidence="2">Uncharacterized protein</fullName>
    </submittedName>
</protein>
<reference evidence="2 3" key="1">
    <citation type="submission" date="2017-06" db="EMBL/GenBank/DDBJ databases">
        <authorList>
            <person name="Kim H.J."/>
            <person name="Triplett B.A."/>
        </authorList>
    </citation>
    <scope>NUCLEOTIDE SEQUENCE [LARGE SCALE GENOMIC DNA]</scope>
    <source>
        <strain evidence="2 3">DSM 19307</strain>
    </source>
</reference>
<accession>A0A239LEM5</accession>
<keyword evidence="1" id="KW-0472">Membrane</keyword>
<keyword evidence="1" id="KW-0812">Transmembrane</keyword>
<name>A0A239LEM5_EKHLU</name>
<dbReference type="Proteomes" id="UP000198393">
    <property type="component" value="Unassembled WGS sequence"/>
</dbReference>
<keyword evidence="3" id="KW-1185">Reference proteome</keyword>
<keyword evidence="1" id="KW-1133">Transmembrane helix</keyword>
<evidence type="ECO:0000313" key="2">
    <source>
        <dbReference type="EMBL" id="SNT28785.1"/>
    </source>
</evidence>
<dbReference type="AlphaFoldDB" id="A0A239LEM5"/>
<gene>
    <name evidence="2" type="ORF">SAMN05421640_3202</name>
</gene>
<feature type="transmembrane region" description="Helical" evidence="1">
    <location>
        <begin position="6"/>
        <end position="28"/>
    </location>
</feature>
<dbReference type="RefSeq" id="WP_144017452.1">
    <property type="nucleotide sequence ID" value="NZ_FZPD01000005.1"/>
</dbReference>
<evidence type="ECO:0000256" key="1">
    <source>
        <dbReference type="SAM" id="Phobius"/>
    </source>
</evidence>